<dbReference type="InterPro" id="IPR036264">
    <property type="entry name" value="Bact_exopeptidase_dim_dom"/>
</dbReference>
<dbReference type="SUPFAM" id="SSF55031">
    <property type="entry name" value="Bacterial exopeptidase dimerisation domain"/>
    <property type="match status" value="1"/>
</dbReference>
<protein>
    <submittedName>
        <fullName evidence="4">M20/M25/M40 family metallo-hydrolase</fullName>
    </submittedName>
</protein>
<evidence type="ECO:0000256" key="1">
    <source>
        <dbReference type="ARBA" id="ARBA00022723"/>
    </source>
</evidence>
<dbReference type="InterPro" id="IPR050072">
    <property type="entry name" value="Peptidase_M20A"/>
</dbReference>
<dbReference type="Pfam" id="PF07687">
    <property type="entry name" value="M20_dimer"/>
    <property type="match status" value="1"/>
</dbReference>
<dbReference type="EMBL" id="JACSNR010000001">
    <property type="protein sequence ID" value="MBM6922374.1"/>
    <property type="molecule type" value="Genomic_DNA"/>
</dbReference>
<evidence type="ECO:0000313" key="5">
    <source>
        <dbReference type="Proteomes" id="UP000724149"/>
    </source>
</evidence>
<dbReference type="InterPro" id="IPR011650">
    <property type="entry name" value="Peptidase_M20_dimer"/>
</dbReference>
<organism evidence="4 5">
    <name type="scientific">Hydrogenoanaerobacterium saccharovorans</name>
    <dbReference type="NCBI Taxonomy" id="474960"/>
    <lineage>
        <taxon>Bacteria</taxon>
        <taxon>Bacillati</taxon>
        <taxon>Bacillota</taxon>
        <taxon>Clostridia</taxon>
        <taxon>Eubacteriales</taxon>
        <taxon>Oscillospiraceae</taxon>
        <taxon>Hydrogenoanaerobacterium</taxon>
    </lineage>
</organism>
<dbReference type="SUPFAM" id="SSF53187">
    <property type="entry name" value="Zn-dependent exopeptidases"/>
    <property type="match status" value="1"/>
</dbReference>
<evidence type="ECO:0000259" key="3">
    <source>
        <dbReference type="Pfam" id="PF07687"/>
    </source>
</evidence>
<keyword evidence="1" id="KW-0479">Metal-binding</keyword>
<gene>
    <name evidence="4" type="ORF">H9X81_01520</name>
</gene>
<dbReference type="Gene3D" id="3.30.70.360">
    <property type="match status" value="1"/>
</dbReference>
<dbReference type="RefSeq" id="WP_204719327.1">
    <property type="nucleotide sequence ID" value="NZ_JACSNR010000001.1"/>
</dbReference>
<comment type="caution">
    <text evidence="4">The sequence shown here is derived from an EMBL/GenBank/DDBJ whole genome shotgun (WGS) entry which is preliminary data.</text>
</comment>
<dbReference type="Pfam" id="PF01546">
    <property type="entry name" value="Peptidase_M20"/>
    <property type="match status" value="1"/>
</dbReference>
<dbReference type="InterPro" id="IPR002933">
    <property type="entry name" value="Peptidase_M20"/>
</dbReference>
<dbReference type="Proteomes" id="UP000724149">
    <property type="component" value="Unassembled WGS sequence"/>
</dbReference>
<feature type="domain" description="Peptidase M20 dimerisation" evidence="3">
    <location>
        <begin position="187"/>
        <end position="285"/>
    </location>
</feature>
<sequence length="392" mass="42505">MDQRKEAVFRYIDEHHQEILDDWKALVNHEGSLRQPDAMHAEAEYLCGRFREAGVDCAVYSAAPEIPPVVAGEIGTGRPGKPVIFAGHFDTVFNPGTFGENPFRIEGDKAYGPGVLDMKGGIIIALWTIKALEAAGYDERPIRVCFCSDEEGGDFHDPAIAQFRRWGEGCCAGFNMETAPVDNSLCVGRKYLMAGKAVIHGVSAHSGNNYLAGRNAILEAAYKVIGIQALNDLEKGTHMNPAIVRGGTVMNAIPDSCELDFSGRFPTLAEVERVKEGLAKLFGESTIEGTHSEYTLSAARGGLEVTEEGKRLRRFVDSVSQENGWPAVGEVVLGGGSDAGYIAEMGVPILCSCGVRGEWNHTDREYALVESMFERPKLWAAVVLAMNGFSAE</sequence>
<dbReference type="PANTHER" id="PTHR43808:SF9">
    <property type="entry name" value="BLL0789 PROTEIN"/>
    <property type="match status" value="1"/>
</dbReference>
<accession>A0ABS2GLQ3</accession>
<evidence type="ECO:0000313" key="4">
    <source>
        <dbReference type="EMBL" id="MBM6922374.1"/>
    </source>
</evidence>
<dbReference type="PANTHER" id="PTHR43808">
    <property type="entry name" value="ACETYLORNITHINE DEACETYLASE"/>
    <property type="match status" value="1"/>
</dbReference>
<proteinExistence type="predicted"/>
<keyword evidence="2" id="KW-0378">Hydrolase</keyword>
<evidence type="ECO:0000256" key="2">
    <source>
        <dbReference type="ARBA" id="ARBA00022801"/>
    </source>
</evidence>
<dbReference type="Gene3D" id="3.40.630.10">
    <property type="entry name" value="Zn peptidases"/>
    <property type="match status" value="1"/>
</dbReference>
<keyword evidence="5" id="KW-1185">Reference proteome</keyword>
<name>A0ABS2GLQ3_9FIRM</name>
<reference evidence="4 5" key="1">
    <citation type="journal article" date="2021" name="Sci. Rep.">
        <title>The distribution of antibiotic resistance genes in chicken gut microbiota commensals.</title>
        <authorList>
            <person name="Juricova H."/>
            <person name="Matiasovicova J."/>
            <person name="Kubasova T."/>
            <person name="Cejkova D."/>
            <person name="Rychlik I."/>
        </authorList>
    </citation>
    <scope>NUCLEOTIDE SEQUENCE [LARGE SCALE GENOMIC DNA]</scope>
    <source>
        <strain evidence="4 5">An564</strain>
    </source>
</reference>